<gene>
    <name evidence="3" type="ORF">JCM15548_13167</name>
</gene>
<proteinExistence type="predicted"/>
<dbReference type="STRING" id="1236989.JCM15548_13167"/>
<evidence type="ECO:0000313" key="3">
    <source>
        <dbReference type="EMBL" id="GAO30853.1"/>
    </source>
</evidence>
<feature type="domain" description="Outer membrane protein beta-barrel" evidence="2">
    <location>
        <begin position="8"/>
        <end position="169"/>
    </location>
</feature>
<dbReference type="OrthoDB" id="1100205at2"/>
<dbReference type="SUPFAM" id="SSF56925">
    <property type="entry name" value="OMPA-like"/>
    <property type="match status" value="1"/>
</dbReference>
<dbReference type="InterPro" id="IPR011250">
    <property type="entry name" value="OMP/PagP_B-barrel"/>
</dbReference>
<evidence type="ECO:0000259" key="2">
    <source>
        <dbReference type="Pfam" id="PF13505"/>
    </source>
</evidence>
<sequence length="195" mass="21732">MKTKELLTLALLTVLSVNSIAQEREKRFGFEFSTGASWSTSQPGDVQLNPGFGLEGIFHYRFMPHTGVYAGWGWNRFGADNSFAGSDVCFEETGYVFGLQFKHPFGTMPLSYYLRAGGLFNHIELENSDGNIIGDTGHGLGFQLAAGIDYTLGNNWSITPGFKFNYLSRDLDLEGLTTSLNHNYLSIRIGFLKRF</sequence>
<dbReference type="Gene3D" id="2.40.160.20">
    <property type="match status" value="1"/>
</dbReference>
<name>A0A0E9LZW2_9BACT</name>
<evidence type="ECO:0000256" key="1">
    <source>
        <dbReference type="ARBA" id="ARBA00022729"/>
    </source>
</evidence>
<organism evidence="3 4">
    <name type="scientific">Geofilum rubicundum JCM 15548</name>
    <dbReference type="NCBI Taxonomy" id="1236989"/>
    <lineage>
        <taxon>Bacteria</taxon>
        <taxon>Pseudomonadati</taxon>
        <taxon>Bacteroidota</taxon>
        <taxon>Bacteroidia</taxon>
        <taxon>Marinilabiliales</taxon>
        <taxon>Marinilabiliaceae</taxon>
        <taxon>Geofilum</taxon>
    </lineage>
</organism>
<dbReference type="InterPro" id="IPR027385">
    <property type="entry name" value="Beta-barrel_OMP"/>
</dbReference>
<keyword evidence="1" id="KW-0732">Signal</keyword>
<accession>A0A0E9LZW2</accession>
<dbReference type="AlphaFoldDB" id="A0A0E9LZW2"/>
<dbReference type="RefSeq" id="WP_062126305.1">
    <property type="nucleotide sequence ID" value="NZ_BAZW01000032.1"/>
</dbReference>
<protein>
    <recommendedName>
        <fullName evidence="2">Outer membrane protein beta-barrel domain-containing protein</fullName>
    </recommendedName>
</protein>
<comment type="caution">
    <text evidence="3">The sequence shown here is derived from an EMBL/GenBank/DDBJ whole genome shotgun (WGS) entry which is preliminary data.</text>
</comment>
<keyword evidence="4" id="KW-1185">Reference proteome</keyword>
<reference evidence="3 4" key="1">
    <citation type="journal article" date="2015" name="Microbes Environ.">
        <title>Distribution and evolution of nitrogen fixation genes in the phylum bacteroidetes.</title>
        <authorList>
            <person name="Inoue J."/>
            <person name="Oshima K."/>
            <person name="Suda W."/>
            <person name="Sakamoto M."/>
            <person name="Iino T."/>
            <person name="Noda S."/>
            <person name="Hongoh Y."/>
            <person name="Hattori M."/>
            <person name="Ohkuma M."/>
        </authorList>
    </citation>
    <scope>NUCLEOTIDE SEQUENCE [LARGE SCALE GENOMIC DNA]</scope>
    <source>
        <strain evidence="3">JCM 15548</strain>
    </source>
</reference>
<dbReference type="EMBL" id="BAZW01000032">
    <property type="protein sequence ID" value="GAO30853.1"/>
    <property type="molecule type" value="Genomic_DNA"/>
</dbReference>
<dbReference type="Proteomes" id="UP000032900">
    <property type="component" value="Unassembled WGS sequence"/>
</dbReference>
<evidence type="ECO:0000313" key="4">
    <source>
        <dbReference type="Proteomes" id="UP000032900"/>
    </source>
</evidence>
<dbReference type="Pfam" id="PF13505">
    <property type="entry name" value="OMP_b-brl"/>
    <property type="match status" value="1"/>
</dbReference>